<keyword evidence="3" id="KW-1185">Reference proteome</keyword>
<dbReference type="EMBL" id="CP089983">
    <property type="protein sequence ID" value="WXB05545.1"/>
    <property type="molecule type" value="Genomic_DNA"/>
</dbReference>
<evidence type="ECO:0000313" key="2">
    <source>
        <dbReference type="EMBL" id="WXB05545.1"/>
    </source>
</evidence>
<feature type="chain" id="PRO_5045191817" evidence="1">
    <location>
        <begin position="18"/>
        <end position="304"/>
    </location>
</feature>
<dbReference type="Gene3D" id="1.25.10.10">
    <property type="entry name" value="Leucine-rich Repeat Variant"/>
    <property type="match status" value="2"/>
</dbReference>
<keyword evidence="1" id="KW-0732">Signal</keyword>
<name>A0ABZ2L5B4_9BACT</name>
<reference evidence="2" key="1">
    <citation type="submission" date="2021-12" db="EMBL/GenBank/DDBJ databases">
        <title>Discovery of the Pendulisporaceae a myxobacterial family with distinct sporulation behavior and unique specialized metabolism.</title>
        <authorList>
            <person name="Garcia R."/>
            <person name="Popoff A."/>
            <person name="Bader C.D."/>
            <person name="Loehr J."/>
            <person name="Walesch S."/>
            <person name="Walt C."/>
            <person name="Boldt J."/>
            <person name="Bunk B."/>
            <person name="Haeckl F.J.F.P.J."/>
            <person name="Gunesch A.P."/>
            <person name="Birkelbach J."/>
            <person name="Nuebel U."/>
            <person name="Pietschmann T."/>
            <person name="Bach T."/>
            <person name="Mueller R."/>
        </authorList>
    </citation>
    <scope>NUCLEOTIDE SEQUENCE</scope>
    <source>
        <strain evidence="2">MSr11367</strain>
    </source>
</reference>
<proteinExistence type="predicted"/>
<dbReference type="RefSeq" id="WP_394835192.1">
    <property type="nucleotide sequence ID" value="NZ_CP089929.1"/>
</dbReference>
<evidence type="ECO:0000256" key="1">
    <source>
        <dbReference type="SAM" id="SignalP"/>
    </source>
</evidence>
<sequence>MRPKILATMLGAFVACAALMSGRDARSDASPGPANAATVYGNIPPDQIEFLSSPERIKSIASSGSPAAIWETLEHGEKVECLECISSIAPLLYDRNAETREIAAWWLRRRIFGVFGPGEVYEQTLKTLQGDADPKRRAYAAEALGEFLAKPGIAACGAALTGDSDPTVRAAAAGALGRLHDDAGGALGKALGDADARVKIAVLGAAPRINGWTGTPAVAKLTTDADALVRRRAVQVLDTLQAKESVASVVLLAKSDPDPEVRLSACHALGTFHDAVARPVLEEIAASDSSTFVRDQARIALRRL</sequence>
<dbReference type="PANTHER" id="PTHR12697:SF5">
    <property type="entry name" value="DEOXYHYPUSINE HYDROXYLASE"/>
    <property type="match status" value="1"/>
</dbReference>
<evidence type="ECO:0000313" key="3">
    <source>
        <dbReference type="Proteomes" id="UP001374803"/>
    </source>
</evidence>
<dbReference type="Pfam" id="PF13646">
    <property type="entry name" value="HEAT_2"/>
    <property type="match status" value="2"/>
</dbReference>
<dbReference type="InterPro" id="IPR004155">
    <property type="entry name" value="PBS_lyase_HEAT"/>
</dbReference>
<feature type="signal peptide" evidence="1">
    <location>
        <begin position="1"/>
        <end position="17"/>
    </location>
</feature>
<accession>A0ABZ2L5B4</accession>
<protein>
    <submittedName>
        <fullName evidence="2">HEAT repeat domain-containing protein</fullName>
    </submittedName>
</protein>
<gene>
    <name evidence="2" type="ORF">LVJ94_52705</name>
</gene>
<dbReference type="PROSITE" id="PS51257">
    <property type="entry name" value="PROKAR_LIPOPROTEIN"/>
    <property type="match status" value="1"/>
</dbReference>
<organism evidence="2 3">
    <name type="scientific">Pendulispora rubella</name>
    <dbReference type="NCBI Taxonomy" id="2741070"/>
    <lineage>
        <taxon>Bacteria</taxon>
        <taxon>Pseudomonadati</taxon>
        <taxon>Myxococcota</taxon>
        <taxon>Myxococcia</taxon>
        <taxon>Myxococcales</taxon>
        <taxon>Sorangiineae</taxon>
        <taxon>Pendulisporaceae</taxon>
        <taxon>Pendulispora</taxon>
    </lineage>
</organism>
<dbReference type="SMART" id="SM00567">
    <property type="entry name" value="EZ_HEAT"/>
    <property type="match status" value="4"/>
</dbReference>
<dbReference type="SUPFAM" id="SSF48371">
    <property type="entry name" value="ARM repeat"/>
    <property type="match status" value="1"/>
</dbReference>
<dbReference type="InterPro" id="IPR011989">
    <property type="entry name" value="ARM-like"/>
</dbReference>
<dbReference type="Proteomes" id="UP001374803">
    <property type="component" value="Chromosome"/>
</dbReference>
<dbReference type="PANTHER" id="PTHR12697">
    <property type="entry name" value="PBS LYASE HEAT-LIKE PROTEIN"/>
    <property type="match status" value="1"/>
</dbReference>
<dbReference type="InterPro" id="IPR016024">
    <property type="entry name" value="ARM-type_fold"/>
</dbReference>